<feature type="domain" description="N-acetyltransferase" evidence="2">
    <location>
        <begin position="43"/>
        <end position="253"/>
    </location>
</feature>
<dbReference type="EMBL" id="AGBF01000399">
    <property type="protein sequence ID" value="EGX54546.1"/>
    <property type="molecule type" value="Genomic_DNA"/>
</dbReference>
<evidence type="ECO:0000256" key="1">
    <source>
        <dbReference type="SAM" id="MobiDB-lite"/>
    </source>
</evidence>
<dbReference type="InterPro" id="IPR000182">
    <property type="entry name" value="GNAT_dom"/>
</dbReference>
<gene>
    <name evidence="3" type="ORF">SZN_37401</name>
</gene>
<evidence type="ECO:0000259" key="2">
    <source>
        <dbReference type="PROSITE" id="PS51186"/>
    </source>
</evidence>
<dbReference type="CDD" id="cd04301">
    <property type="entry name" value="NAT_SF"/>
    <property type="match status" value="1"/>
</dbReference>
<dbReference type="Proteomes" id="UP000004217">
    <property type="component" value="Unassembled WGS sequence"/>
</dbReference>
<name>G2GPL8_9ACTN</name>
<dbReference type="SUPFAM" id="SSF55729">
    <property type="entry name" value="Acyl-CoA N-acyltransferases (Nat)"/>
    <property type="match status" value="1"/>
</dbReference>
<dbReference type="AlphaFoldDB" id="G2GPL8"/>
<protein>
    <submittedName>
        <fullName evidence="3">GCN5-like N-acetyltransferase</fullName>
    </submittedName>
</protein>
<feature type="non-terminal residue" evidence="3">
    <location>
        <position position="253"/>
    </location>
</feature>
<keyword evidence="3" id="KW-0808">Transferase</keyword>
<accession>G2GPL8</accession>
<dbReference type="Gene3D" id="3.40.630.30">
    <property type="match status" value="1"/>
</dbReference>
<dbReference type="InterPro" id="IPR016181">
    <property type="entry name" value="Acyl_CoA_acyltransferase"/>
</dbReference>
<dbReference type="Pfam" id="PF00583">
    <property type="entry name" value="Acetyltransf_1"/>
    <property type="match status" value="1"/>
</dbReference>
<comment type="caution">
    <text evidence="3">The sequence shown here is derived from an EMBL/GenBank/DDBJ whole genome shotgun (WGS) entry which is preliminary data.</text>
</comment>
<evidence type="ECO:0000313" key="3">
    <source>
        <dbReference type="EMBL" id="EGX54546.1"/>
    </source>
</evidence>
<organism evidence="3 4">
    <name type="scientific">Streptomyces zinciresistens K42</name>
    <dbReference type="NCBI Taxonomy" id="700597"/>
    <lineage>
        <taxon>Bacteria</taxon>
        <taxon>Bacillati</taxon>
        <taxon>Actinomycetota</taxon>
        <taxon>Actinomycetes</taxon>
        <taxon>Kitasatosporales</taxon>
        <taxon>Streptomycetaceae</taxon>
        <taxon>Streptomyces</taxon>
    </lineage>
</organism>
<keyword evidence="4" id="KW-1185">Reference proteome</keyword>
<dbReference type="RefSeq" id="WP_007506072.1">
    <property type="nucleotide sequence ID" value="NZ_AGBF01000399.1"/>
</dbReference>
<feature type="region of interest" description="Disordered" evidence="1">
    <location>
        <begin position="1"/>
        <end position="35"/>
    </location>
</feature>
<dbReference type="PROSITE" id="PS51186">
    <property type="entry name" value="GNAT"/>
    <property type="match status" value="1"/>
</dbReference>
<sequence length="253" mass="27061">MDADPRAAAPPYPAGTGQPLDQPTTELRIPRSRGVTGGVSTAATVRFMDAAHLPFVVTEHRRLFPDGFFSRLGPGFLTAHTRTYLTSPHAVGFIAELNGEPVGYLVGIVDPPLHRRQLLRAHGAGLAVRAAGALTLRPALLARFLRTRLPRYVRKLVPRRSGPPAPAPAPGPVSPGREAVLAHVAVSERARSYGIGGELIARFTDFAVLAGCTRMSLVTSAGADGAGPYYERRGWQRSGASRTPDGKDFRVYV</sequence>
<evidence type="ECO:0000313" key="4">
    <source>
        <dbReference type="Proteomes" id="UP000004217"/>
    </source>
</evidence>
<proteinExistence type="predicted"/>
<reference evidence="3 4" key="1">
    <citation type="submission" date="2011-08" db="EMBL/GenBank/DDBJ databases">
        <authorList>
            <person name="Lin Y."/>
            <person name="Hao X."/>
            <person name="Johnstone L."/>
            <person name="Miller S.J."/>
            <person name="Wei G."/>
            <person name="Rensing C."/>
        </authorList>
    </citation>
    <scope>NUCLEOTIDE SEQUENCE [LARGE SCALE GENOMIC DNA]</scope>
    <source>
        <strain evidence="3 4">K42</strain>
    </source>
</reference>
<dbReference type="GO" id="GO:0016747">
    <property type="term" value="F:acyltransferase activity, transferring groups other than amino-acyl groups"/>
    <property type="evidence" value="ECO:0007669"/>
    <property type="project" value="InterPro"/>
</dbReference>